<dbReference type="InterPro" id="IPR006189">
    <property type="entry name" value="CHASE_dom"/>
</dbReference>
<dbReference type="Gene3D" id="3.30.565.10">
    <property type="entry name" value="Histidine kinase-like ATPase, C-terminal domain"/>
    <property type="match status" value="1"/>
</dbReference>
<comment type="caution">
    <text evidence="12">The sequence shown here is derived from an EMBL/GenBank/DDBJ whole genome shotgun (WGS) entry which is preliminary data.</text>
</comment>
<dbReference type="InterPro" id="IPR035965">
    <property type="entry name" value="PAS-like_dom_sf"/>
</dbReference>
<dbReference type="AlphaFoldDB" id="A0A9D7LQB7"/>
<dbReference type="Pfam" id="PF03924">
    <property type="entry name" value="CHASE"/>
    <property type="match status" value="1"/>
</dbReference>
<evidence type="ECO:0000313" key="13">
    <source>
        <dbReference type="Proteomes" id="UP000808146"/>
    </source>
</evidence>
<dbReference type="InterPro" id="IPR042240">
    <property type="entry name" value="CHASE_sf"/>
</dbReference>
<dbReference type="InterPro" id="IPR000014">
    <property type="entry name" value="PAS"/>
</dbReference>
<feature type="domain" description="CHASE" evidence="11">
    <location>
        <begin position="128"/>
        <end position="230"/>
    </location>
</feature>
<dbReference type="InterPro" id="IPR005467">
    <property type="entry name" value="His_kinase_dom"/>
</dbReference>
<sequence length="854" mass="93520">MFDRLPKYSAAYAAAIGGLLLTCLSSWNVRQELQTSHLREFEWAATDRIQSVRAVVGQGLDALQEIPVLFHSAQGVDENEFQVFAGSLLERRPYIDSLLWAPLLIAPRQGSPRIRPAGSGPDEVTSTDALRVPVLLSASRAGSGVAPGVDLNASGELVALFKRARRSGTVAVSGRMELVQAGGEAIHVVYAALPLYAPGESQRSVAAGASGKRPDPLGFVIGIYNIEKMIHFAISLLEPRGVEVLVRDESGVGEARFLYFYASRLDPGAAATAAGLPPEGDAGQPRMTATIPFGDRQWSVTSIATHAFRSAEAFTRAHWLVLLGGILFTALLSFYLVRSRRELDDRIRLTQTIFEREELFRQLAETVDVVFWAINADVSRLEYIGPAFRHIAGDEARLADPSPALMLDVFEADDRRTLVEAISQLQTEGGRFTIVLPVSRGDRGLRWLRVCGFPVREPGCELTRIVGFFEDVTEHKLAEDALRDSEARLRTLFNHSPDLIFTVDGEASILLTNRPLLYPVGGAGEKRSELILPPDVRDGYLQKLRQVFTSGRVEHFQYTSSDNTWWEIRMVPITSATAVIAAMVVITDITENRKLQWQAVRNARLASLGVLSAGIAHEINNPNHAILTNASLLTRIWQDALPILNDYEQEQGAFMLAGLRFAQARETIEQGMSDIGQNAKRIQKIIDNLKHLGRQDRGHMDELADIGKVLSGAVALLEARIRKHTDVFALDLPEALPMVKGNVQQLEQVFINVIVNALESLPERNRSVRVSARPDSTGTRVIVEVADQGRGIAEDVMPHLGEPFFTTKADSGGTGLGLSISSSIVDKHGGVLRFATNDDHGTTVSIDLPAATEE</sequence>
<feature type="domain" description="PAC" evidence="10">
    <location>
        <begin position="432"/>
        <end position="484"/>
    </location>
</feature>
<dbReference type="InterPro" id="IPR003594">
    <property type="entry name" value="HATPase_dom"/>
</dbReference>
<dbReference type="InterPro" id="IPR000700">
    <property type="entry name" value="PAS-assoc_C"/>
</dbReference>
<dbReference type="PROSITE" id="PS50113">
    <property type="entry name" value="PAC"/>
    <property type="match status" value="1"/>
</dbReference>
<dbReference type="Pfam" id="PF08448">
    <property type="entry name" value="PAS_4"/>
    <property type="match status" value="1"/>
</dbReference>
<dbReference type="Gene3D" id="3.30.450.350">
    <property type="entry name" value="CHASE domain"/>
    <property type="match status" value="1"/>
</dbReference>
<keyword evidence="7 8" id="KW-0472">Membrane</keyword>
<evidence type="ECO:0000259" key="11">
    <source>
        <dbReference type="PROSITE" id="PS50839"/>
    </source>
</evidence>
<dbReference type="SMART" id="SM00387">
    <property type="entry name" value="HATPase_c"/>
    <property type="match status" value="1"/>
</dbReference>
<dbReference type="InterPro" id="IPR036097">
    <property type="entry name" value="HisK_dim/P_sf"/>
</dbReference>
<dbReference type="PROSITE" id="PS50109">
    <property type="entry name" value="HIS_KIN"/>
    <property type="match status" value="1"/>
</dbReference>
<evidence type="ECO:0000313" key="12">
    <source>
        <dbReference type="EMBL" id="MBK8892030.1"/>
    </source>
</evidence>
<dbReference type="CDD" id="cd00075">
    <property type="entry name" value="HATPase"/>
    <property type="match status" value="1"/>
</dbReference>
<dbReference type="CDD" id="cd00082">
    <property type="entry name" value="HisKA"/>
    <property type="match status" value="1"/>
</dbReference>
<dbReference type="SUPFAM" id="SSF55874">
    <property type="entry name" value="ATPase domain of HSP90 chaperone/DNA topoisomerase II/histidine kinase"/>
    <property type="match status" value="1"/>
</dbReference>
<dbReference type="CDD" id="cd00130">
    <property type="entry name" value="PAS"/>
    <property type="match status" value="1"/>
</dbReference>
<evidence type="ECO:0000256" key="3">
    <source>
        <dbReference type="ARBA" id="ARBA00012438"/>
    </source>
</evidence>
<evidence type="ECO:0000259" key="9">
    <source>
        <dbReference type="PROSITE" id="PS50109"/>
    </source>
</evidence>
<evidence type="ECO:0000256" key="7">
    <source>
        <dbReference type="ARBA" id="ARBA00023136"/>
    </source>
</evidence>
<keyword evidence="4" id="KW-0597">Phosphoprotein</keyword>
<organism evidence="12 13">
    <name type="scientific">Candidatus Dechloromonas phosphorivorans</name>
    <dbReference type="NCBI Taxonomy" id="2899244"/>
    <lineage>
        <taxon>Bacteria</taxon>
        <taxon>Pseudomonadati</taxon>
        <taxon>Pseudomonadota</taxon>
        <taxon>Betaproteobacteria</taxon>
        <taxon>Rhodocyclales</taxon>
        <taxon>Azonexaceae</taxon>
        <taxon>Dechloromonas</taxon>
    </lineage>
</organism>
<proteinExistence type="predicted"/>
<dbReference type="GO" id="GO:0000155">
    <property type="term" value="F:phosphorelay sensor kinase activity"/>
    <property type="evidence" value="ECO:0007669"/>
    <property type="project" value="InterPro"/>
</dbReference>
<evidence type="ECO:0000256" key="6">
    <source>
        <dbReference type="ARBA" id="ARBA00022989"/>
    </source>
</evidence>
<comment type="catalytic activity">
    <reaction evidence="1">
        <text>ATP + protein L-histidine = ADP + protein N-phospho-L-histidine.</text>
        <dbReference type="EC" id="2.7.13.3"/>
    </reaction>
</comment>
<dbReference type="SUPFAM" id="SSF55785">
    <property type="entry name" value="PYP-like sensor domain (PAS domain)"/>
    <property type="match status" value="2"/>
</dbReference>
<dbReference type="SUPFAM" id="SSF47384">
    <property type="entry name" value="Homodimeric domain of signal transducing histidine kinase"/>
    <property type="match status" value="1"/>
</dbReference>
<dbReference type="PRINTS" id="PR00344">
    <property type="entry name" value="BCTRLSENSOR"/>
</dbReference>
<dbReference type="Gene3D" id="1.10.287.130">
    <property type="match status" value="1"/>
</dbReference>
<evidence type="ECO:0000256" key="5">
    <source>
        <dbReference type="ARBA" id="ARBA00022692"/>
    </source>
</evidence>
<evidence type="ECO:0000256" key="2">
    <source>
        <dbReference type="ARBA" id="ARBA00004370"/>
    </source>
</evidence>
<feature type="domain" description="Histidine kinase" evidence="9">
    <location>
        <begin position="614"/>
        <end position="852"/>
    </location>
</feature>
<reference evidence="12" key="1">
    <citation type="submission" date="2020-10" db="EMBL/GenBank/DDBJ databases">
        <title>Connecting structure to function with the recovery of over 1000 high-quality activated sludge metagenome-assembled genomes encoding full-length rRNA genes using long-read sequencing.</title>
        <authorList>
            <person name="Singleton C.M."/>
            <person name="Petriglieri F."/>
            <person name="Kristensen J.M."/>
            <person name="Kirkegaard R.H."/>
            <person name="Michaelsen T.Y."/>
            <person name="Andersen M.H."/>
            <person name="Karst S.M."/>
            <person name="Dueholm M.S."/>
            <person name="Nielsen P.H."/>
            <person name="Albertsen M."/>
        </authorList>
    </citation>
    <scope>NUCLEOTIDE SEQUENCE</scope>
    <source>
        <strain evidence="12">OdNE_18-Q3-R46-58_BAT3C.305</strain>
    </source>
</reference>
<dbReference type="InterPro" id="IPR013656">
    <property type="entry name" value="PAS_4"/>
</dbReference>
<dbReference type="EMBL" id="JADKBR010000021">
    <property type="protein sequence ID" value="MBK8892030.1"/>
    <property type="molecule type" value="Genomic_DNA"/>
</dbReference>
<name>A0A9D7LQB7_9RHOO</name>
<dbReference type="Proteomes" id="UP000808146">
    <property type="component" value="Unassembled WGS sequence"/>
</dbReference>
<evidence type="ECO:0000256" key="1">
    <source>
        <dbReference type="ARBA" id="ARBA00000085"/>
    </source>
</evidence>
<dbReference type="GO" id="GO:0016020">
    <property type="term" value="C:membrane"/>
    <property type="evidence" value="ECO:0007669"/>
    <property type="project" value="UniProtKB-SubCell"/>
</dbReference>
<dbReference type="PANTHER" id="PTHR43065">
    <property type="entry name" value="SENSOR HISTIDINE KINASE"/>
    <property type="match status" value="1"/>
</dbReference>
<evidence type="ECO:0000256" key="4">
    <source>
        <dbReference type="ARBA" id="ARBA00022553"/>
    </source>
</evidence>
<gene>
    <name evidence="12" type="ORF">IPN75_17430</name>
</gene>
<dbReference type="InterPro" id="IPR003661">
    <property type="entry name" value="HisK_dim/P_dom"/>
</dbReference>
<dbReference type="SMART" id="SM01079">
    <property type="entry name" value="CHASE"/>
    <property type="match status" value="1"/>
</dbReference>
<dbReference type="PROSITE" id="PS50839">
    <property type="entry name" value="CHASE"/>
    <property type="match status" value="1"/>
</dbReference>
<dbReference type="InterPro" id="IPR036890">
    <property type="entry name" value="HATPase_C_sf"/>
</dbReference>
<feature type="transmembrane region" description="Helical" evidence="8">
    <location>
        <begin position="317"/>
        <end position="337"/>
    </location>
</feature>
<dbReference type="EC" id="2.7.13.3" evidence="3"/>
<protein>
    <recommendedName>
        <fullName evidence="3">histidine kinase</fullName>
        <ecNumber evidence="3">2.7.13.3</ecNumber>
    </recommendedName>
</protein>
<dbReference type="NCBIfam" id="TIGR00229">
    <property type="entry name" value="sensory_box"/>
    <property type="match status" value="2"/>
</dbReference>
<accession>A0A9D7LQB7</accession>
<dbReference type="InterPro" id="IPR004358">
    <property type="entry name" value="Sig_transdc_His_kin-like_C"/>
</dbReference>
<dbReference type="Gene3D" id="3.30.450.20">
    <property type="entry name" value="PAS domain"/>
    <property type="match status" value="2"/>
</dbReference>
<keyword evidence="5 8" id="KW-0812">Transmembrane</keyword>
<dbReference type="Pfam" id="PF02518">
    <property type="entry name" value="HATPase_c"/>
    <property type="match status" value="1"/>
</dbReference>
<evidence type="ECO:0000256" key="8">
    <source>
        <dbReference type="SAM" id="Phobius"/>
    </source>
</evidence>
<keyword evidence="6 8" id="KW-1133">Transmembrane helix</keyword>
<comment type="subcellular location">
    <subcellularLocation>
        <location evidence="2">Membrane</location>
    </subcellularLocation>
</comment>
<evidence type="ECO:0000259" key="10">
    <source>
        <dbReference type="PROSITE" id="PS50113"/>
    </source>
</evidence>